<gene>
    <name evidence="1" type="ORF">HWQ62_00409</name>
</gene>
<name>A0A7L9AZ12_POV01</name>
<organism evidence="1">
    <name type="scientific">Pyramimonas orientalis virus</name>
    <name type="common">PoV01</name>
    <dbReference type="NCBI Taxonomy" id="455367"/>
    <lineage>
        <taxon>Viruses</taxon>
        <taxon>Varidnaviria</taxon>
        <taxon>Bamfordvirae</taxon>
        <taxon>Nucleocytoviricota</taxon>
        <taxon>Megaviricetes</taxon>
        <taxon>Imitervirales</taxon>
        <taxon>Allomimiviridae</taxon>
        <taxon>Heliosvirus</taxon>
        <taxon>Heliosvirus raunefjordenense</taxon>
    </lineage>
</organism>
<evidence type="ECO:0000313" key="1">
    <source>
        <dbReference type="EMBL" id="QOI90540.1"/>
    </source>
</evidence>
<protein>
    <submittedName>
        <fullName evidence="1">Uncharacterized protein</fullName>
    </submittedName>
</protein>
<reference evidence="1" key="1">
    <citation type="submission" date="2020-06" db="EMBL/GenBank/DDBJ databases">
        <title>Lateral gene transfer of anion-conducting channel rhodopsins between green algae and giant viruses.</title>
        <authorList>
            <person name="Rozenberg A."/>
            <person name="Oppermann J."/>
            <person name="Wietek J."/>
            <person name="Fernandez Lahore R.G."/>
            <person name="Sandaa R.-A."/>
            <person name="Bratbak G."/>
            <person name="Hegemann P."/>
            <person name="Beja O."/>
        </authorList>
    </citation>
    <scope>NUCLEOTIDE SEQUENCE</scope>
    <source>
        <strain evidence="1">01B</strain>
    </source>
</reference>
<organismHost>
    <name type="scientific">Pyramimonas plurioculata</name>
    <dbReference type="NCBI Taxonomy" id="36893"/>
</organismHost>
<dbReference type="EMBL" id="MT663540">
    <property type="protein sequence ID" value="QOI90540.1"/>
    <property type="molecule type" value="Genomic_DNA"/>
</dbReference>
<accession>A0A7L9AZ12</accession>
<sequence>MTNKSLNNIKINPNIFQMVHISNAFDILSSGETGFKQQLFVYLPQICIKRFDDMFKQFKKNNKQSYKTLLFDKRRKQIEIEAKSLKEADNVRRAFADILENVFYEYATKEYKIDGKWCDV</sequence>
<proteinExistence type="predicted"/>